<dbReference type="EMBL" id="CAXLJM020000026">
    <property type="protein sequence ID" value="CAL8093471.1"/>
    <property type="molecule type" value="Genomic_DNA"/>
</dbReference>
<dbReference type="Proteomes" id="UP001642540">
    <property type="component" value="Unassembled WGS sequence"/>
</dbReference>
<evidence type="ECO:0000256" key="7">
    <source>
        <dbReference type="SAM" id="MobiDB-lite"/>
    </source>
</evidence>
<dbReference type="InterPro" id="IPR011989">
    <property type="entry name" value="ARM-like"/>
</dbReference>
<dbReference type="PANTHER" id="PTHR12363">
    <property type="entry name" value="TRANSPORTIN 3 AND IMPORTIN 13"/>
    <property type="match status" value="1"/>
</dbReference>
<dbReference type="InterPro" id="IPR013598">
    <property type="entry name" value="Exportin-1/Importin-b-like"/>
</dbReference>
<organism evidence="9 10">
    <name type="scientific">Orchesella dallaii</name>
    <dbReference type="NCBI Taxonomy" id="48710"/>
    <lineage>
        <taxon>Eukaryota</taxon>
        <taxon>Metazoa</taxon>
        <taxon>Ecdysozoa</taxon>
        <taxon>Arthropoda</taxon>
        <taxon>Hexapoda</taxon>
        <taxon>Collembola</taxon>
        <taxon>Entomobryomorpha</taxon>
        <taxon>Entomobryoidea</taxon>
        <taxon>Orchesellidae</taxon>
        <taxon>Orchesellinae</taxon>
        <taxon>Orchesella</taxon>
    </lineage>
</organism>
<evidence type="ECO:0000313" key="9">
    <source>
        <dbReference type="EMBL" id="CAL8093471.1"/>
    </source>
</evidence>
<evidence type="ECO:0000256" key="2">
    <source>
        <dbReference type="ARBA" id="ARBA00007991"/>
    </source>
</evidence>
<dbReference type="Gene3D" id="1.25.10.10">
    <property type="entry name" value="Leucine-rich Repeat Variant"/>
    <property type="match status" value="1"/>
</dbReference>
<keyword evidence="10" id="KW-1185">Reference proteome</keyword>
<keyword evidence="6" id="KW-0539">Nucleus</keyword>
<dbReference type="InterPro" id="IPR040520">
    <property type="entry name" value="Importin_rep_3"/>
</dbReference>
<protein>
    <recommendedName>
        <fullName evidence="3">Importin-13</fullName>
    </recommendedName>
</protein>
<dbReference type="InterPro" id="IPR016024">
    <property type="entry name" value="ARM-type_fold"/>
</dbReference>
<keyword evidence="5" id="KW-0677">Repeat</keyword>
<reference evidence="9 10" key="1">
    <citation type="submission" date="2024-08" db="EMBL/GenBank/DDBJ databases">
        <authorList>
            <person name="Cucini C."/>
            <person name="Frati F."/>
        </authorList>
    </citation>
    <scope>NUCLEOTIDE SEQUENCE [LARGE SCALE GENOMIC DNA]</scope>
</reference>
<feature type="domain" description="Exportin-1/Importin-beta-like" evidence="8">
    <location>
        <begin position="100"/>
        <end position="231"/>
    </location>
</feature>
<accession>A0ABP1Q9R4</accession>
<comment type="caution">
    <text evidence="9">The sequence shown here is derived from an EMBL/GenBank/DDBJ whole genome shotgun (WGS) entry which is preliminary data.</text>
</comment>
<evidence type="ECO:0000256" key="4">
    <source>
        <dbReference type="ARBA" id="ARBA00022448"/>
    </source>
</evidence>
<feature type="compositionally biased region" description="Acidic residues" evidence="7">
    <location>
        <begin position="674"/>
        <end position="686"/>
    </location>
</feature>
<sequence length="1006" mass="113103">MMMEFTSENVEAAVIEFYKNPGKVNRECHEWLKSCQSSREAWQVVWPLLDPSKNPQVQFVSANMIHHKVLRCINEIPEPELPALKDRLIATVAKYIAGPDVVLTRLGLTLGAFVTNTIGTSWVNPLEDISTIFSPQNFPGVPEENVFKLLVQIFGFVPEQAQSQWQHSTRKGQAYREIQGKGQTMFSWLFNVVQTQQNHEVVVEALKAMNSWMKMICICEWPDLSQFIDILVVYCASSVNTQNERLTELTLEIISGIIGDPNAHQYPSVILNILEKILPLEAALDVVLQREDAELASSFYGMYVALADCHSKLVVDVCDPENTYNSSNPRNRENCLTLINILLKCTGSPGIYPVDELVSSITISVWYSFVEDIQNLQSERLKYVRVMQVFEEVYKSLAKILIRKAQYPPDINEWNSEEKEQFRIYRQDVCDCVTYCFELRGWTMLNEIVDWTEVDLQTAESDPSKINVLWPELESLMMAIRAVAENISDETDPVVVEPMKRVFAVIERVLKFNRGVGGNPKLFQAAIECISSCSGMIHLYDTVLKSIIGFILEGLFQPEVMTSAALALKTLSRDCSRSLAPFTPEILSFCKQALESGRMSPNDSIRIVFCIGRFLPFLPSDQIITAVNEIFAPCLTQLQALAAQDPQTEIKHSLLGILNIFGTLCASLDGTSSGDDDDDEDEEISEDMLSSASNNNNNSSHATSQQRAAAQNQNRAQPLIPVVEQILPALVPVAEKWAKDEEVMEALFSIPKHTLATIHSSSPTVIHYSMQLVVISFRLNPLMCATCLAKQTMLMLGKEEMSTQCRFLAEIHQLVADRVKENRDTDFTESYLQLIAQLVRSNVNMVNSAGIRLESIIQFSTVALTCMESSVLKAAIFLLTIILQKSSELQPPLVDYFKANGLALVRQIILAIGHVIPRSNCHNFSELLLALNKVFTSEWRIWLSEVLAVENFPSVHANSESKQKFFMKVTKERVNKRAIQDAINEFTVICRNMAGSEYAAATSKRI</sequence>
<evidence type="ECO:0000256" key="1">
    <source>
        <dbReference type="ARBA" id="ARBA00004123"/>
    </source>
</evidence>
<gene>
    <name evidence="9" type="ORF">ODALV1_LOCUS8509</name>
</gene>
<dbReference type="InterPro" id="IPR051345">
    <property type="entry name" value="Importin_beta-like_NTR"/>
</dbReference>
<feature type="region of interest" description="Disordered" evidence="7">
    <location>
        <begin position="671"/>
        <end position="714"/>
    </location>
</feature>
<dbReference type="Pfam" id="PF18806">
    <property type="entry name" value="Importin_rep_3"/>
    <property type="match status" value="1"/>
</dbReference>
<evidence type="ECO:0000256" key="5">
    <source>
        <dbReference type="ARBA" id="ARBA00022737"/>
    </source>
</evidence>
<evidence type="ECO:0000256" key="6">
    <source>
        <dbReference type="ARBA" id="ARBA00023242"/>
    </source>
</evidence>
<name>A0ABP1Q9R4_9HEXA</name>
<keyword evidence="4" id="KW-0813">Transport</keyword>
<dbReference type="InterPro" id="IPR040709">
    <property type="entry name" value="Importin_rep_1"/>
</dbReference>
<proteinExistence type="inferred from homology"/>
<comment type="similarity">
    <text evidence="2">Belongs to the importin beta family.</text>
</comment>
<dbReference type="Pfam" id="PF18773">
    <property type="entry name" value="Importin_rep"/>
    <property type="match status" value="1"/>
</dbReference>
<evidence type="ECO:0000259" key="8">
    <source>
        <dbReference type="Pfam" id="PF08389"/>
    </source>
</evidence>
<dbReference type="Pfam" id="PF08389">
    <property type="entry name" value="Xpo1"/>
    <property type="match status" value="1"/>
</dbReference>
<evidence type="ECO:0000256" key="3">
    <source>
        <dbReference type="ARBA" id="ARBA00016020"/>
    </source>
</evidence>
<feature type="compositionally biased region" description="Low complexity" evidence="7">
    <location>
        <begin position="687"/>
        <end position="714"/>
    </location>
</feature>
<evidence type="ECO:0000313" key="10">
    <source>
        <dbReference type="Proteomes" id="UP001642540"/>
    </source>
</evidence>
<dbReference type="PANTHER" id="PTHR12363:SF33">
    <property type="entry name" value="IMPORTIN-13"/>
    <property type="match status" value="1"/>
</dbReference>
<dbReference type="SUPFAM" id="SSF48371">
    <property type="entry name" value="ARM repeat"/>
    <property type="match status" value="1"/>
</dbReference>
<comment type="subcellular location">
    <subcellularLocation>
        <location evidence="1">Nucleus</location>
    </subcellularLocation>
</comment>